<evidence type="ECO:0000313" key="1">
    <source>
        <dbReference type="EMBL" id="SMG19623.1"/>
    </source>
</evidence>
<accession>A0A1X7IWQ2</accession>
<proteinExistence type="predicted"/>
<dbReference type="AlphaFoldDB" id="A0A1X7IWQ2"/>
<evidence type="ECO:0000313" key="2">
    <source>
        <dbReference type="Proteomes" id="UP000193420"/>
    </source>
</evidence>
<dbReference type="EMBL" id="FXAO01000002">
    <property type="protein sequence ID" value="SMG19623.1"/>
    <property type="molecule type" value="Genomic_DNA"/>
</dbReference>
<dbReference type="STRING" id="188872.SAMN03080602_01249"/>
<organism evidence="1 2">
    <name type="scientific">Arenibacter troitsensis</name>
    <dbReference type="NCBI Taxonomy" id="188872"/>
    <lineage>
        <taxon>Bacteria</taxon>
        <taxon>Pseudomonadati</taxon>
        <taxon>Bacteroidota</taxon>
        <taxon>Flavobacteriia</taxon>
        <taxon>Flavobacteriales</taxon>
        <taxon>Flavobacteriaceae</taxon>
        <taxon>Arenibacter</taxon>
    </lineage>
</organism>
<sequence length="243" mass="28041">MKTSDYIDDKINKLPKGYVFTYMDFMNEVTRREAIIKHLNRMAVSGKINKLSKGKYFKPQETVFGTLLPDQHQIVKDLLEEDDKIVGYITGYSAYNALGLTTQVSSIIQIGKREIRPPFKRGRFKISFIKQKNTINKENIPLLRLLDAIRYIKKIPDTTIAKSCIRLMALLRKLKSSEHRKLIKLAFKYSPATRALLGALLREINCKAETEIRDLQDTLNPITEYNLGISEKVLSNAIYWNIK</sequence>
<protein>
    <recommendedName>
        <fullName evidence="3">Transcriptional regulator, AbiEi antitoxin, Type IV TA system</fullName>
    </recommendedName>
</protein>
<dbReference type="OrthoDB" id="9798200at2"/>
<dbReference type="InterPro" id="IPR045738">
    <property type="entry name" value="DUF6088"/>
</dbReference>
<evidence type="ECO:0008006" key="3">
    <source>
        <dbReference type="Google" id="ProtNLM"/>
    </source>
</evidence>
<keyword evidence="2" id="KW-1185">Reference proteome</keyword>
<name>A0A1X7IWQ2_9FLAO</name>
<reference evidence="2" key="1">
    <citation type="submission" date="2017-04" db="EMBL/GenBank/DDBJ databases">
        <authorList>
            <person name="Varghese N."/>
            <person name="Submissions S."/>
        </authorList>
    </citation>
    <scope>NUCLEOTIDE SEQUENCE [LARGE SCALE GENOMIC DNA]</scope>
    <source>
        <strain evidence="2">DSM 19835</strain>
    </source>
</reference>
<gene>
    <name evidence="1" type="ORF">SAMN03080602_01249</name>
</gene>
<dbReference type="Pfam" id="PF19570">
    <property type="entry name" value="DUF6088"/>
    <property type="match status" value="1"/>
</dbReference>
<dbReference type="RefSeq" id="WP_085497206.1">
    <property type="nucleotide sequence ID" value="NZ_FXAO01000002.1"/>
</dbReference>
<dbReference type="Proteomes" id="UP000193420">
    <property type="component" value="Unassembled WGS sequence"/>
</dbReference>